<dbReference type="EMBL" id="KQ417731">
    <property type="protein sequence ID" value="KOF90549.1"/>
    <property type="molecule type" value="Genomic_DNA"/>
</dbReference>
<protein>
    <submittedName>
        <fullName evidence="1">Uncharacterized protein</fullName>
    </submittedName>
</protein>
<accession>A0A0L8HMY1</accession>
<evidence type="ECO:0000313" key="1">
    <source>
        <dbReference type="EMBL" id="KOF90549.1"/>
    </source>
</evidence>
<reference evidence="1" key="1">
    <citation type="submission" date="2015-07" db="EMBL/GenBank/DDBJ databases">
        <title>MeaNS - Measles Nucleotide Surveillance Program.</title>
        <authorList>
            <person name="Tran T."/>
            <person name="Druce J."/>
        </authorList>
    </citation>
    <scope>NUCLEOTIDE SEQUENCE</scope>
    <source>
        <strain evidence="1">UCB-OBI-ISO-001</strain>
        <tissue evidence="1">Gonad</tissue>
    </source>
</reference>
<name>A0A0L8HMY1_OCTBM</name>
<organism evidence="1">
    <name type="scientific">Octopus bimaculoides</name>
    <name type="common">California two-spotted octopus</name>
    <dbReference type="NCBI Taxonomy" id="37653"/>
    <lineage>
        <taxon>Eukaryota</taxon>
        <taxon>Metazoa</taxon>
        <taxon>Spiralia</taxon>
        <taxon>Lophotrochozoa</taxon>
        <taxon>Mollusca</taxon>
        <taxon>Cephalopoda</taxon>
        <taxon>Coleoidea</taxon>
        <taxon>Octopodiformes</taxon>
        <taxon>Octopoda</taxon>
        <taxon>Incirrata</taxon>
        <taxon>Octopodidae</taxon>
        <taxon>Octopus</taxon>
    </lineage>
</organism>
<proteinExistence type="predicted"/>
<gene>
    <name evidence="1" type="ORF">OCBIM_22010991mg</name>
</gene>
<dbReference type="AlphaFoldDB" id="A0A0L8HMY1"/>
<sequence length="117" mass="13313">MGARCGSVSSSNLSPSEEELVKSLKRIDEVMEVKNFAEAVKDKSEGVFLEELNRFKGILKKEGSDVKISPPSETTDKVKRTTLYRTYSLKLLRIQVATKSQVERALRPIWKEVNYFT</sequence>